<reference evidence="1 2" key="1">
    <citation type="journal article" date="2016" name="DNA Res.">
        <title>The draft genome of MD-2 pineapple using hybrid error correction of long reads.</title>
        <authorList>
            <person name="Redwan R.M."/>
            <person name="Saidin A."/>
            <person name="Kumar S.V."/>
        </authorList>
    </citation>
    <scope>NUCLEOTIDE SEQUENCE [LARGE SCALE GENOMIC DNA]</scope>
    <source>
        <strain evidence="2">cv. MD2</strain>
        <tissue evidence="1">Leaf</tissue>
    </source>
</reference>
<evidence type="ECO:0000313" key="2">
    <source>
        <dbReference type="Proteomes" id="UP000092600"/>
    </source>
</evidence>
<dbReference type="EMBL" id="LSRQ01000851">
    <property type="protein sequence ID" value="OAY80501.1"/>
    <property type="molecule type" value="Genomic_DNA"/>
</dbReference>
<name>A0A199VU94_ANACO</name>
<accession>A0A199VU94</accession>
<proteinExistence type="predicted"/>
<organism evidence="1 2">
    <name type="scientific">Ananas comosus</name>
    <name type="common">Pineapple</name>
    <name type="synonym">Ananas ananas</name>
    <dbReference type="NCBI Taxonomy" id="4615"/>
    <lineage>
        <taxon>Eukaryota</taxon>
        <taxon>Viridiplantae</taxon>
        <taxon>Streptophyta</taxon>
        <taxon>Embryophyta</taxon>
        <taxon>Tracheophyta</taxon>
        <taxon>Spermatophyta</taxon>
        <taxon>Magnoliopsida</taxon>
        <taxon>Liliopsida</taxon>
        <taxon>Poales</taxon>
        <taxon>Bromeliaceae</taxon>
        <taxon>Bromelioideae</taxon>
        <taxon>Ananas</taxon>
    </lineage>
</organism>
<dbReference type="Proteomes" id="UP000092600">
    <property type="component" value="Unassembled WGS sequence"/>
</dbReference>
<dbReference type="AlphaFoldDB" id="A0A199VU94"/>
<sequence length="117" mass="13629">MIVSHGIQYRSWFRVNLEVGNVRLRKSGRAGSRHRRWRRIRSPRPLAITRGGTRSAPALLHFSTSSLIRACVSDRRIVQNLHQEVRPRPIEVHTARWTAGKPAPQCRFSSELKLREW</sequence>
<comment type="caution">
    <text evidence="1">The sequence shown here is derived from an EMBL/GenBank/DDBJ whole genome shotgun (WGS) entry which is preliminary data.</text>
</comment>
<evidence type="ECO:0000313" key="1">
    <source>
        <dbReference type="EMBL" id="OAY80501.1"/>
    </source>
</evidence>
<gene>
    <name evidence="1" type="ORF">ACMD2_19997</name>
</gene>
<protein>
    <submittedName>
        <fullName evidence="1">Uncharacterized protein</fullName>
    </submittedName>
</protein>